<sequence length="170" mass="19974">MQHIFMFRKNGLNSVERVVARTLENQILLNLYNYFPSLATFFGFLVATEGTLQRRLKPTHIKEWSMLIYAGPYMYYKQNKEIFNFPIVWHDELMATPEKILKPIFEKLNIPEKCIPDSIAKMKIDSQADTFLSQKSLKDIEMTEMTPELKQSLQKYAEILLIEPEIHGIN</sequence>
<protein>
    <submittedName>
        <fullName evidence="2">Uncharacterized protein</fullName>
    </submittedName>
</protein>
<reference evidence="2" key="1">
    <citation type="submission" date="2022-11" db="UniProtKB">
        <authorList>
            <consortium name="WormBaseParasite"/>
        </authorList>
    </citation>
    <scope>IDENTIFICATION</scope>
</reference>
<accession>A0AC35GQM2</accession>
<dbReference type="WBParaSite" id="PS1159_v2.g7769.t1">
    <property type="protein sequence ID" value="PS1159_v2.g7769.t1"/>
    <property type="gene ID" value="PS1159_v2.g7769"/>
</dbReference>
<name>A0AC35GQM2_9BILA</name>
<organism evidence="1 2">
    <name type="scientific">Panagrolaimus sp. PS1159</name>
    <dbReference type="NCBI Taxonomy" id="55785"/>
    <lineage>
        <taxon>Eukaryota</taxon>
        <taxon>Metazoa</taxon>
        <taxon>Ecdysozoa</taxon>
        <taxon>Nematoda</taxon>
        <taxon>Chromadorea</taxon>
        <taxon>Rhabditida</taxon>
        <taxon>Tylenchina</taxon>
        <taxon>Panagrolaimomorpha</taxon>
        <taxon>Panagrolaimoidea</taxon>
        <taxon>Panagrolaimidae</taxon>
        <taxon>Panagrolaimus</taxon>
    </lineage>
</organism>
<evidence type="ECO:0000313" key="2">
    <source>
        <dbReference type="WBParaSite" id="PS1159_v2.g7769.t1"/>
    </source>
</evidence>
<evidence type="ECO:0000313" key="1">
    <source>
        <dbReference type="Proteomes" id="UP000887580"/>
    </source>
</evidence>
<dbReference type="Proteomes" id="UP000887580">
    <property type="component" value="Unplaced"/>
</dbReference>
<proteinExistence type="predicted"/>